<feature type="transmembrane region" description="Helical" evidence="1">
    <location>
        <begin position="340"/>
        <end position="361"/>
    </location>
</feature>
<gene>
    <name evidence="4" type="ORF">ALO_15442</name>
</gene>
<protein>
    <submittedName>
        <fullName evidence="4">Phosphoesterase PA-phosphatase-like protein</fullName>
    </submittedName>
</protein>
<proteinExistence type="predicted"/>
<dbReference type="PANTHER" id="PTHR14969:SF13">
    <property type="entry name" value="AT30094P"/>
    <property type="match status" value="1"/>
</dbReference>
<dbReference type="SMART" id="SM00014">
    <property type="entry name" value="acidPPc"/>
    <property type="match status" value="1"/>
</dbReference>
<feature type="transmembrane region" description="Helical" evidence="1">
    <location>
        <begin position="313"/>
        <end position="334"/>
    </location>
</feature>
<dbReference type="InterPro" id="IPR000326">
    <property type="entry name" value="PAP2/HPO"/>
</dbReference>
<evidence type="ECO:0000259" key="3">
    <source>
        <dbReference type="SMART" id="SM00014"/>
    </source>
</evidence>
<feature type="transmembrane region" description="Helical" evidence="1">
    <location>
        <begin position="110"/>
        <end position="129"/>
    </location>
</feature>
<feature type="chain" id="PRO_5039075191" evidence="2">
    <location>
        <begin position="18"/>
        <end position="368"/>
    </location>
</feature>
<evidence type="ECO:0000256" key="1">
    <source>
        <dbReference type="SAM" id="Phobius"/>
    </source>
</evidence>
<dbReference type="AlphaFoldDB" id="F7NLW4"/>
<keyword evidence="5" id="KW-1185">Reference proteome</keyword>
<accession>F7NLW4</accession>
<keyword evidence="1" id="KW-1133">Transmembrane helix</keyword>
<evidence type="ECO:0000313" key="5">
    <source>
        <dbReference type="Proteomes" id="UP000003240"/>
    </source>
</evidence>
<comment type="caution">
    <text evidence="4">The sequence shown here is derived from an EMBL/GenBank/DDBJ whole genome shotgun (WGS) entry which is preliminary data.</text>
</comment>
<dbReference type="SUPFAM" id="SSF48317">
    <property type="entry name" value="Acid phosphatase/Vanadium-dependent haloperoxidase"/>
    <property type="match status" value="1"/>
</dbReference>
<feature type="transmembrane region" description="Helical" evidence="1">
    <location>
        <begin position="280"/>
        <end position="301"/>
    </location>
</feature>
<keyword evidence="1" id="KW-0472">Membrane</keyword>
<dbReference type="PANTHER" id="PTHR14969">
    <property type="entry name" value="SPHINGOSINE-1-PHOSPHATE PHOSPHOHYDROLASE"/>
    <property type="match status" value="1"/>
</dbReference>
<dbReference type="RefSeq" id="WP_004097225.1">
    <property type="nucleotide sequence ID" value="NZ_AFGF01000152.1"/>
</dbReference>
<feature type="transmembrane region" description="Helical" evidence="1">
    <location>
        <begin position="243"/>
        <end position="260"/>
    </location>
</feature>
<sequence length="368" mass="40765">MVLVCILCFFIQPVVWAGGPDAYPDLFSHGNVTVQQDERIGDLVVLQGDAVIHGQVMQRVIVVNGNVITAPGARVEGLLMILGGNLRLAPGSDVTKLAVVLSQPQPLDQWVWVLWAILGCSVLLLGLLVPWMARRSRSASACQWVGERILPFRRRYPWVYLLLGLGVSALMLSLFIEVAIETLLRNDMEILDGIVIWFVRYFAGPGLDSAAIFITNLGSSYFYGIFVPVVLCVLAFFHRWREALSLVICLSGAAILNLGLKHLFERARPEAFRVVEETGYSFPSGHAMVALCFYGIILYLVSRVVASWSLRIGLFYVGIFLAAAIGISRIYLGVHYPSDVIAGYLGGSTWLVFCIVMLEWLEKKRVES</sequence>
<keyword evidence="2" id="KW-0732">Signal</keyword>
<organism evidence="4 5">
    <name type="scientific">Acetonema longum DSM 6540</name>
    <dbReference type="NCBI Taxonomy" id="1009370"/>
    <lineage>
        <taxon>Bacteria</taxon>
        <taxon>Bacillati</taxon>
        <taxon>Bacillota</taxon>
        <taxon>Negativicutes</taxon>
        <taxon>Acetonemataceae</taxon>
        <taxon>Acetonema</taxon>
    </lineage>
</organism>
<feature type="domain" description="Phosphatidic acid phosphatase type 2/haloperoxidase" evidence="3">
    <location>
        <begin position="246"/>
        <end position="355"/>
    </location>
</feature>
<dbReference type="InterPro" id="IPR036938">
    <property type="entry name" value="PAP2/HPO_sf"/>
</dbReference>
<dbReference type="EMBL" id="AFGF01000152">
    <property type="protein sequence ID" value="EGO62974.1"/>
    <property type="molecule type" value="Genomic_DNA"/>
</dbReference>
<keyword evidence="1" id="KW-0812">Transmembrane</keyword>
<feature type="transmembrane region" description="Helical" evidence="1">
    <location>
        <begin position="158"/>
        <end position="180"/>
    </location>
</feature>
<dbReference type="eggNOG" id="COG0671">
    <property type="taxonomic scope" value="Bacteria"/>
</dbReference>
<dbReference type="STRING" id="1009370.ALO_15442"/>
<evidence type="ECO:0000313" key="4">
    <source>
        <dbReference type="EMBL" id="EGO62974.1"/>
    </source>
</evidence>
<name>F7NLW4_9FIRM</name>
<dbReference type="Gene3D" id="1.20.144.10">
    <property type="entry name" value="Phosphatidic acid phosphatase type 2/haloperoxidase"/>
    <property type="match status" value="2"/>
</dbReference>
<dbReference type="Proteomes" id="UP000003240">
    <property type="component" value="Unassembled WGS sequence"/>
</dbReference>
<reference evidence="4 5" key="1">
    <citation type="journal article" date="2011" name="EMBO J.">
        <title>Structural diversity of bacterial flagellar motors.</title>
        <authorList>
            <person name="Chen S."/>
            <person name="Beeby M."/>
            <person name="Murphy G.E."/>
            <person name="Leadbetter J.R."/>
            <person name="Hendrixson D.R."/>
            <person name="Briegel A."/>
            <person name="Li Z."/>
            <person name="Shi J."/>
            <person name="Tocheva E.I."/>
            <person name="Muller A."/>
            <person name="Dobro M.J."/>
            <person name="Jensen G.J."/>
        </authorList>
    </citation>
    <scope>NUCLEOTIDE SEQUENCE [LARGE SCALE GENOMIC DNA]</scope>
    <source>
        <strain evidence="4 5">DSM 6540</strain>
    </source>
</reference>
<dbReference type="CDD" id="cd03392">
    <property type="entry name" value="PAP2_like_2"/>
    <property type="match status" value="1"/>
</dbReference>
<feature type="transmembrane region" description="Helical" evidence="1">
    <location>
        <begin position="210"/>
        <end position="236"/>
    </location>
</feature>
<feature type="signal peptide" evidence="2">
    <location>
        <begin position="1"/>
        <end position="17"/>
    </location>
</feature>
<evidence type="ECO:0000256" key="2">
    <source>
        <dbReference type="SAM" id="SignalP"/>
    </source>
</evidence>
<dbReference type="Pfam" id="PF01569">
    <property type="entry name" value="PAP2"/>
    <property type="match status" value="1"/>
</dbReference>